<dbReference type="OrthoDB" id="5420779at2"/>
<dbReference type="AlphaFoldDB" id="A0A401FTX5"/>
<dbReference type="Proteomes" id="UP000288096">
    <property type="component" value="Unassembled WGS sequence"/>
</dbReference>
<dbReference type="EMBL" id="BEXT01000001">
    <property type="protein sequence ID" value="GBC60437.1"/>
    <property type="molecule type" value="Genomic_DNA"/>
</dbReference>
<comment type="caution">
    <text evidence="1">The sequence shown here is derived from an EMBL/GenBank/DDBJ whole genome shotgun (WGS) entry which is preliminary data.</text>
</comment>
<name>A0A401FTX5_9BACT</name>
<reference evidence="2" key="1">
    <citation type="submission" date="2017-11" db="EMBL/GenBank/DDBJ databases">
        <authorList>
            <person name="Watanabe M."/>
            <person name="Kojima H."/>
        </authorList>
    </citation>
    <scope>NUCLEOTIDE SEQUENCE [LARGE SCALE GENOMIC DNA]</scope>
    <source>
        <strain evidence="2">Tokyo 01</strain>
    </source>
</reference>
<evidence type="ECO:0000313" key="1">
    <source>
        <dbReference type="EMBL" id="GBC60437.1"/>
    </source>
</evidence>
<sequence length="86" mass="10315">MKDERGLYYHPFLHNTRIRMYIRKIEPDICFRMWNADDDKLWEEHGWVPYSAIQEASAIYEKKRGGLDPKAAYDIRVARVLVREDG</sequence>
<gene>
    <name evidence="1" type="ORF">DENIS_1389</name>
</gene>
<dbReference type="RefSeq" id="WP_124327851.1">
    <property type="nucleotide sequence ID" value="NZ_BEXT01000001.1"/>
</dbReference>
<protein>
    <submittedName>
        <fullName evidence="1">Uncharacterized protein</fullName>
    </submittedName>
</protein>
<keyword evidence="2" id="KW-1185">Reference proteome</keyword>
<organism evidence="1 2">
    <name type="scientific">Desulfonema ishimotonii</name>
    <dbReference type="NCBI Taxonomy" id="45657"/>
    <lineage>
        <taxon>Bacteria</taxon>
        <taxon>Pseudomonadati</taxon>
        <taxon>Thermodesulfobacteriota</taxon>
        <taxon>Desulfobacteria</taxon>
        <taxon>Desulfobacterales</taxon>
        <taxon>Desulfococcaceae</taxon>
        <taxon>Desulfonema</taxon>
    </lineage>
</organism>
<proteinExistence type="predicted"/>
<evidence type="ECO:0000313" key="2">
    <source>
        <dbReference type="Proteomes" id="UP000288096"/>
    </source>
</evidence>
<accession>A0A401FTX5</accession>
<reference evidence="2" key="2">
    <citation type="submission" date="2019-01" db="EMBL/GenBank/DDBJ databases">
        <title>Genome sequence of Desulfonema ishimotonii strain Tokyo 01.</title>
        <authorList>
            <person name="Fukui M."/>
        </authorList>
    </citation>
    <scope>NUCLEOTIDE SEQUENCE [LARGE SCALE GENOMIC DNA]</scope>
    <source>
        <strain evidence="2">Tokyo 01</strain>
    </source>
</reference>